<evidence type="ECO:0000313" key="2">
    <source>
        <dbReference type="Proteomes" id="UP000199602"/>
    </source>
</evidence>
<protein>
    <submittedName>
        <fullName evidence="1">ThiS family protein</fullName>
    </submittedName>
</protein>
<dbReference type="Gene3D" id="3.10.20.30">
    <property type="match status" value="1"/>
</dbReference>
<dbReference type="EMBL" id="FNIN01000003">
    <property type="protein sequence ID" value="SDN61057.1"/>
    <property type="molecule type" value="Genomic_DNA"/>
</dbReference>
<name>A0A1H0CT21_9BACT</name>
<dbReference type="Proteomes" id="UP000199602">
    <property type="component" value="Unassembled WGS sequence"/>
</dbReference>
<organism evidence="1 2">
    <name type="scientific">Desulfonauticus submarinus</name>
    <dbReference type="NCBI Taxonomy" id="206665"/>
    <lineage>
        <taxon>Bacteria</taxon>
        <taxon>Pseudomonadati</taxon>
        <taxon>Thermodesulfobacteriota</taxon>
        <taxon>Desulfovibrionia</taxon>
        <taxon>Desulfovibrionales</taxon>
        <taxon>Desulfonauticaceae</taxon>
        <taxon>Desulfonauticus</taxon>
    </lineage>
</organism>
<dbReference type="SUPFAM" id="SSF54285">
    <property type="entry name" value="MoaD/ThiS"/>
    <property type="match status" value="1"/>
</dbReference>
<dbReference type="Pfam" id="PF02597">
    <property type="entry name" value="ThiS"/>
    <property type="match status" value="1"/>
</dbReference>
<evidence type="ECO:0000313" key="1">
    <source>
        <dbReference type="EMBL" id="SDN61057.1"/>
    </source>
</evidence>
<reference evidence="1 2" key="1">
    <citation type="submission" date="2016-10" db="EMBL/GenBank/DDBJ databases">
        <authorList>
            <person name="de Groot N.N."/>
        </authorList>
    </citation>
    <scope>NUCLEOTIDE SEQUENCE [LARGE SCALE GENOMIC DNA]</scope>
    <source>
        <strain evidence="1 2">DSM 15269</strain>
    </source>
</reference>
<sequence>MKILFNAFGPLYFKLKEMNLNTEVKLPLFVKTIQDLLEYYNLSDEEVEACFVNGKIVPFDTRLKDGDRVGLVPPGIPGPYRHLLGIKDSKKRRF</sequence>
<dbReference type="STRING" id="206665.SAMN04488516_103180"/>
<proteinExistence type="predicted"/>
<dbReference type="OrthoDB" id="5339859at2"/>
<dbReference type="AlphaFoldDB" id="A0A1H0CT21"/>
<dbReference type="InterPro" id="IPR003749">
    <property type="entry name" value="ThiS/MoaD-like"/>
</dbReference>
<keyword evidence="2" id="KW-1185">Reference proteome</keyword>
<dbReference type="InterPro" id="IPR012675">
    <property type="entry name" value="Beta-grasp_dom_sf"/>
</dbReference>
<accession>A0A1H0CT21</accession>
<dbReference type="RefSeq" id="WP_092064470.1">
    <property type="nucleotide sequence ID" value="NZ_FNIN01000003.1"/>
</dbReference>
<gene>
    <name evidence="1" type="ORF">SAMN04488516_103180</name>
</gene>
<dbReference type="InterPro" id="IPR016155">
    <property type="entry name" value="Mopterin_synth/thiamin_S_b"/>
</dbReference>